<evidence type="ECO:0000313" key="9">
    <source>
        <dbReference type="Proteomes" id="UP000253551"/>
    </source>
</evidence>
<feature type="domain" description="Pre-mRNA-splicing factor 3" evidence="7">
    <location>
        <begin position="171"/>
        <end position="384"/>
    </location>
</feature>
<dbReference type="GO" id="GO:0000398">
    <property type="term" value="P:mRNA splicing, via spliceosome"/>
    <property type="evidence" value="ECO:0007669"/>
    <property type="project" value="InterPro"/>
</dbReference>
<protein>
    <submittedName>
        <fullName evidence="8">Uncharacterized protein</fullName>
    </submittedName>
</protein>
<dbReference type="EMBL" id="PJQM01000298">
    <property type="protein sequence ID" value="RCI05806.1"/>
    <property type="molecule type" value="Genomic_DNA"/>
</dbReference>
<evidence type="ECO:0000259" key="7">
    <source>
        <dbReference type="Pfam" id="PF08572"/>
    </source>
</evidence>
<sequence length="564" mass="64728">MSDSKQRAIIEAKQAEIRAKLAKFQKPNASTHRMFQREPEPEPSKKQPTKAFVQETNQPIQQTQAPKTSSTSSTGLNLIELQRRIADAKNRLSQTNNASRTTPGGPFRVNDLKPPSIPLDDSGQIDLKAMMDKGIIPRRETPNALAMQKKPAKKSLPISEMPADYTDPVKNPYYDPSMGVKVAPTTRRNRNLKFVRPGKYIDIANQERARLQLEKLKQEITENVKKAGMQTEFDVSDKAIKRDAPPAVEWWDSPFTANKTYDDLGEINPEDYDTLVTMYVHHPVPTRPPSEVNAVPVIKSLMLTTKERKKLRRQKRAEEQKDKRDKIRLGLIEPDLPKVKISNLMRVLGEEAIQDPTKVEARVRKEMQQRQKMHEKANQQRKLTAEERRTKISNKLKEDQRISNEIAVFKIKSCTHPKHRYKIELNAQQLQLTGMVINNPKCNVVIVEGGPKSIKAYKKLMLRRIDWNDLPPPKNLESDETAMDIDQPTNSYGLKEGEVNSCYLVWAGQVKSKAFKKFTWRTFESEKMAREELSKWQVENYWDAAIMATDEELAARQPALFDQN</sequence>
<keyword evidence="9" id="KW-1185">Reference proteome</keyword>
<dbReference type="InterPro" id="IPR013881">
    <property type="entry name" value="Pre-mRNA_splic_Prp3_dom"/>
</dbReference>
<keyword evidence="3" id="KW-0508">mRNA splicing</keyword>
<dbReference type="OrthoDB" id="10264544at2759"/>
<reference evidence="8 9" key="1">
    <citation type="journal article" date="2018" name="G3 (Bethesda)">
        <title>Phylogenetic and Phylogenomic Definition of Rhizopus Species.</title>
        <authorList>
            <person name="Gryganskyi A.P."/>
            <person name="Golan J."/>
            <person name="Dolatabadi S."/>
            <person name="Mondo S."/>
            <person name="Robb S."/>
            <person name="Idnurm A."/>
            <person name="Muszewska A."/>
            <person name="Steczkiewicz K."/>
            <person name="Masonjones S."/>
            <person name="Liao H.L."/>
            <person name="Gajdeczka M.T."/>
            <person name="Anike F."/>
            <person name="Vuek A."/>
            <person name="Anishchenko I.M."/>
            <person name="Voigt K."/>
            <person name="de Hoog G.S."/>
            <person name="Smith M.E."/>
            <person name="Heitman J."/>
            <person name="Vilgalys R."/>
            <person name="Stajich J.E."/>
        </authorList>
    </citation>
    <scope>NUCLEOTIDE SEQUENCE [LARGE SCALE GENOMIC DNA]</scope>
    <source>
        <strain evidence="8 9">LSU 92-RS-03</strain>
    </source>
</reference>
<feature type="region of interest" description="Disordered" evidence="5">
    <location>
        <begin position="89"/>
        <end position="123"/>
    </location>
</feature>
<dbReference type="STRING" id="4846.A0A367KUD1"/>
<comment type="caution">
    <text evidence="8">The sequence shown here is derived from an EMBL/GenBank/DDBJ whole genome shotgun (WGS) entry which is preliminary data.</text>
</comment>
<dbReference type="InterPro" id="IPR010541">
    <property type="entry name" value="Prp3_C"/>
</dbReference>
<dbReference type="PANTHER" id="PTHR14212:SF0">
    <property type="entry name" value="U4_U6 SMALL NUCLEAR RIBONUCLEOPROTEIN PRP3"/>
    <property type="match status" value="1"/>
</dbReference>
<dbReference type="Pfam" id="PF06544">
    <property type="entry name" value="Prp3_C"/>
    <property type="match status" value="1"/>
</dbReference>
<name>A0A367KUD1_RHIST</name>
<evidence type="ECO:0000259" key="6">
    <source>
        <dbReference type="Pfam" id="PF06544"/>
    </source>
</evidence>
<proteinExistence type="predicted"/>
<evidence type="ECO:0000313" key="8">
    <source>
        <dbReference type="EMBL" id="RCI05806.1"/>
    </source>
</evidence>
<dbReference type="Pfam" id="PF08572">
    <property type="entry name" value="PRP3"/>
    <property type="match status" value="1"/>
</dbReference>
<organism evidence="8 9">
    <name type="scientific">Rhizopus stolonifer</name>
    <name type="common">Rhizopus nigricans</name>
    <dbReference type="NCBI Taxonomy" id="4846"/>
    <lineage>
        <taxon>Eukaryota</taxon>
        <taxon>Fungi</taxon>
        <taxon>Fungi incertae sedis</taxon>
        <taxon>Mucoromycota</taxon>
        <taxon>Mucoromycotina</taxon>
        <taxon>Mucoromycetes</taxon>
        <taxon>Mucorales</taxon>
        <taxon>Mucorineae</taxon>
        <taxon>Rhizopodaceae</taxon>
        <taxon>Rhizopus</taxon>
    </lineage>
</organism>
<feature type="region of interest" description="Disordered" evidence="5">
    <location>
        <begin position="22"/>
        <end position="76"/>
    </location>
</feature>
<keyword evidence="2" id="KW-0507">mRNA processing</keyword>
<feature type="compositionally biased region" description="Polar residues" evidence="5">
    <location>
        <begin position="54"/>
        <end position="76"/>
    </location>
</feature>
<comment type="subcellular location">
    <subcellularLocation>
        <location evidence="1">Nucleus</location>
    </subcellularLocation>
</comment>
<feature type="compositionally biased region" description="Basic and acidic residues" evidence="5">
    <location>
        <begin position="35"/>
        <end position="45"/>
    </location>
</feature>
<feature type="compositionally biased region" description="Polar residues" evidence="5">
    <location>
        <begin position="91"/>
        <end position="102"/>
    </location>
</feature>
<evidence type="ECO:0000256" key="3">
    <source>
        <dbReference type="ARBA" id="ARBA00023187"/>
    </source>
</evidence>
<evidence type="ECO:0000256" key="5">
    <source>
        <dbReference type="SAM" id="MobiDB-lite"/>
    </source>
</evidence>
<dbReference type="Proteomes" id="UP000253551">
    <property type="component" value="Unassembled WGS sequence"/>
</dbReference>
<feature type="domain" description="Small nuclear ribonucleoprotein Prp3 C-terminal" evidence="6">
    <location>
        <begin position="407"/>
        <end position="545"/>
    </location>
</feature>
<evidence type="ECO:0000256" key="4">
    <source>
        <dbReference type="ARBA" id="ARBA00023242"/>
    </source>
</evidence>
<dbReference type="GO" id="GO:0046540">
    <property type="term" value="C:U4/U6 x U5 tri-snRNP complex"/>
    <property type="evidence" value="ECO:0007669"/>
    <property type="project" value="InterPro"/>
</dbReference>
<dbReference type="InterPro" id="IPR027104">
    <property type="entry name" value="Prp3"/>
</dbReference>
<dbReference type="PANTHER" id="PTHR14212">
    <property type="entry name" value="U4/U6-ASSOCIATED RNA SPLICING FACTOR-RELATED"/>
    <property type="match status" value="1"/>
</dbReference>
<dbReference type="AlphaFoldDB" id="A0A367KUD1"/>
<gene>
    <name evidence="8" type="ORF">CU098_013179</name>
</gene>
<evidence type="ECO:0000256" key="1">
    <source>
        <dbReference type="ARBA" id="ARBA00004123"/>
    </source>
</evidence>
<accession>A0A367KUD1</accession>
<dbReference type="CDD" id="cd24162">
    <property type="entry name" value="Prp3_C"/>
    <property type="match status" value="1"/>
</dbReference>
<evidence type="ECO:0000256" key="2">
    <source>
        <dbReference type="ARBA" id="ARBA00022664"/>
    </source>
</evidence>
<keyword evidence="4" id="KW-0539">Nucleus</keyword>